<dbReference type="Gene3D" id="3.90.550.10">
    <property type="entry name" value="Spore Coat Polysaccharide Biosynthesis Protein SpsA, Chain A"/>
    <property type="match status" value="1"/>
</dbReference>
<evidence type="ECO:0000313" key="14">
    <source>
        <dbReference type="EMBL" id="TLX61810.1"/>
    </source>
</evidence>
<keyword evidence="6" id="KW-0997">Cell inner membrane</keyword>
<dbReference type="HAMAP" id="MF_01072">
    <property type="entry name" value="MdoH_OpgH"/>
    <property type="match status" value="1"/>
</dbReference>
<evidence type="ECO:0000256" key="8">
    <source>
        <dbReference type="ARBA" id="ARBA00022679"/>
    </source>
</evidence>
<comment type="function">
    <text evidence="12">Involved in the biosynthesis of osmoregulated periplasmic glucans (OPGs).</text>
</comment>
<evidence type="ECO:0000256" key="12">
    <source>
        <dbReference type="HAMAP-Rule" id="MF_01072"/>
    </source>
</evidence>
<comment type="similarity">
    <text evidence="3 12">Belongs to the glycosyltransferase 2 family. OpgH subfamily.</text>
</comment>
<dbReference type="InterPro" id="IPR001173">
    <property type="entry name" value="Glyco_trans_2-like"/>
</dbReference>
<feature type="transmembrane region" description="Helical" evidence="12">
    <location>
        <begin position="692"/>
        <end position="714"/>
    </location>
</feature>
<evidence type="ECO:0000313" key="15">
    <source>
        <dbReference type="Proteomes" id="UP000306753"/>
    </source>
</evidence>
<keyword evidence="15" id="KW-1185">Reference proteome</keyword>
<accession>A0A5R9Q9X7</accession>
<evidence type="ECO:0000256" key="6">
    <source>
        <dbReference type="ARBA" id="ARBA00022519"/>
    </source>
</evidence>
<dbReference type="CDD" id="cd04191">
    <property type="entry name" value="Glucan_BSP_MdoH"/>
    <property type="match status" value="1"/>
</dbReference>
<evidence type="ECO:0000256" key="1">
    <source>
        <dbReference type="ARBA" id="ARBA00004429"/>
    </source>
</evidence>
<sequence length="867" mass="97163">MTSPVEPDKARLYLDQIALEDDERQALANRVAAEGGDLQALHRALAGAGTPSGGSADDAVLGSTAARLQADWGEALDQGQLLMADHQGRVCIRSTPPIVRSPMVPDPWQTNPLVRGWRKLFGRQRPEEKPAGEADAKAHWRTVAAFRRFVLVALMLTQTGVATWYMKAVLPYQGWALMDLNLDEIRQQGVLATITQVLPYAVQTSILLLFALLFCWVSVGFWTALMGFLQLLRGRDRYSISANTVGDEPIDPRARTALVMPIANEDVARVFAGLRATYESLAATGQLEHFDVFVLSDSNDPDKCVAEQKAWLDLCREVKGFGHIFYRRRRRRVKRKSGNIDDFCRRWGADYRYMVVLDADSVMSGECLTRLVQLMEANPNAGIIQTAPKASGMDTLYARMQQFATRVYGPLFTAGLHYWQLGESHYWGHNAIIRVKPFIEHCALAPLPGTGSFAGAILSHDFVEAALMRRAGWGVWIAYDLPGSYEELPPNLLDELKRDRRWCHGNLMNFRLFLVKGMHPVHRAVFLTGVMSYLSAPLWFLFLILSTALLAIHTLMEPQYFFQPGQLFPVWPRWNPQQAIALFSTTLTLLFLPKLLSVVLIWAKGAREYGGGIRLLLSMLLETLFSVLLAPVRMLFHTVFVTAAFLGWSVQWNSPKRDDDATPWSEALARHGWQMLLGVVWTAGVAWLDPLFLWWLAPIVVSLLLSAPVSVFSSRTRPGLSSRRAKLFLIPEEYAPPRELEATDRYLQLNNRNALSHGFLRAAVEPRINALASAMARGRHGKSVPAAEALRVQRLDRVLAAGPNGADEARWKLLDDPQGLARLHYLVWSDDRHRPWRDAYFALARTPRARAEDQVGAMPLGLANPPS</sequence>
<evidence type="ECO:0000256" key="10">
    <source>
        <dbReference type="ARBA" id="ARBA00022989"/>
    </source>
</evidence>
<protein>
    <recommendedName>
        <fullName evidence="4 12">Glucans biosynthesis glucosyltransferase H</fullName>
        <ecNumber evidence="12">2.4.1.-</ecNumber>
    </recommendedName>
</protein>
<feature type="transmembrane region" description="Helical" evidence="12">
    <location>
        <begin position="206"/>
        <end position="229"/>
    </location>
</feature>
<evidence type="ECO:0000256" key="4">
    <source>
        <dbReference type="ARBA" id="ARBA00020585"/>
    </source>
</evidence>
<feature type="transmembrane region" description="Helical" evidence="12">
    <location>
        <begin position="524"/>
        <end position="552"/>
    </location>
</feature>
<evidence type="ECO:0000256" key="9">
    <source>
        <dbReference type="ARBA" id="ARBA00022692"/>
    </source>
</evidence>
<evidence type="ECO:0000256" key="11">
    <source>
        <dbReference type="ARBA" id="ARBA00023136"/>
    </source>
</evidence>
<comment type="subcellular location">
    <subcellularLocation>
        <location evidence="1">Cell inner membrane</location>
        <topology evidence="1">Multi-pass membrane protein</topology>
    </subcellularLocation>
    <subcellularLocation>
        <location evidence="12">Cell membrane</location>
        <topology evidence="12">Multi-pass membrane protein</topology>
    </subcellularLocation>
</comment>
<reference evidence="14 15" key="1">
    <citation type="journal article" date="2017" name="Eur. J. Clin. Microbiol. Infect. Dis.">
        <title>Uncommonly isolated clinical Pseudomonas: identification and phylogenetic assignation.</title>
        <authorList>
            <person name="Mulet M."/>
            <person name="Gomila M."/>
            <person name="Ramirez A."/>
            <person name="Cardew S."/>
            <person name="Moore E.R."/>
            <person name="Lalucat J."/>
            <person name="Garcia-Valdes E."/>
        </authorList>
    </citation>
    <scope>NUCLEOTIDE SEQUENCE [LARGE SCALE GENOMIC DNA]</scope>
    <source>
        <strain evidence="14 15">SD129</strain>
    </source>
</reference>
<feature type="transmembrane region" description="Helical" evidence="12">
    <location>
        <begin position="149"/>
        <end position="166"/>
    </location>
</feature>
<dbReference type="Proteomes" id="UP000306753">
    <property type="component" value="Unassembled WGS sequence"/>
</dbReference>
<evidence type="ECO:0000256" key="3">
    <source>
        <dbReference type="ARBA" id="ARBA00009337"/>
    </source>
</evidence>
<dbReference type="NCBIfam" id="NF003958">
    <property type="entry name" value="PRK05454.2-1"/>
    <property type="match status" value="1"/>
</dbReference>
<dbReference type="UniPathway" id="UPA00637"/>
<keyword evidence="10 12" id="KW-1133">Transmembrane helix</keyword>
<comment type="pathway">
    <text evidence="2 12">Glycan metabolism; osmoregulated periplasmic glucan (OPG) biosynthesis.</text>
</comment>
<evidence type="ECO:0000259" key="13">
    <source>
        <dbReference type="Pfam" id="PF00535"/>
    </source>
</evidence>
<dbReference type="PANTHER" id="PTHR43867">
    <property type="entry name" value="CELLULOSE SYNTHASE CATALYTIC SUBUNIT A [UDP-FORMING]"/>
    <property type="match status" value="1"/>
</dbReference>
<keyword evidence="11 12" id="KW-0472">Membrane</keyword>
<comment type="caution">
    <text evidence="14">The sequence shown here is derived from an EMBL/GenBank/DDBJ whole genome shotgun (WGS) entry which is preliminary data.</text>
</comment>
<gene>
    <name evidence="12" type="primary">opgH</name>
    <name evidence="14" type="ORF">DN820_19545</name>
</gene>
<dbReference type="NCBIfam" id="NF003955">
    <property type="entry name" value="PRK05454.1-1"/>
    <property type="match status" value="1"/>
</dbReference>
<dbReference type="NCBIfam" id="NF003962">
    <property type="entry name" value="PRK05454.2-5"/>
    <property type="match status" value="1"/>
</dbReference>
<dbReference type="PANTHER" id="PTHR43867:SF5">
    <property type="entry name" value="GLUCANS BIOSYNTHESIS GLUCOSYLTRANSFERASE H"/>
    <property type="match status" value="1"/>
</dbReference>
<dbReference type="AlphaFoldDB" id="A0A5R9Q9X7"/>
<dbReference type="SUPFAM" id="SSF53448">
    <property type="entry name" value="Nucleotide-diphospho-sugar transferases"/>
    <property type="match status" value="1"/>
</dbReference>
<dbReference type="GO" id="GO:0009250">
    <property type="term" value="P:glucan biosynthetic process"/>
    <property type="evidence" value="ECO:0007669"/>
    <property type="project" value="UniProtKB-UniRule"/>
</dbReference>
<organism evidence="14 15">
    <name type="scientific">Stutzerimonas nosocomialis</name>
    <dbReference type="NCBI Taxonomy" id="1056496"/>
    <lineage>
        <taxon>Bacteria</taxon>
        <taxon>Pseudomonadati</taxon>
        <taxon>Pseudomonadota</taxon>
        <taxon>Gammaproteobacteria</taxon>
        <taxon>Pseudomonadales</taxon>
        <taxon>Pseudomonadaceae</taxon>
        <taxon>Stutzerimonas</taxon>
    </lineage>
</organism>
<keyword evidence="9 12" id="KW-0812">Transmembrane</keyword>
<dbReference type="EC" id="2.4.1.-" evidence="12"/>
<name>A0A5R9Q9X7_9GAMM</name>
<dbReference type="GO" id="GO:0016758">
    <property type="term" value="F:hexosyltransferase activity"/>
    <property type="evidence" value="ECO:0007669"/>
    <property type="project" value="UniProtKB-UniRule"/>
</dbReference>
<dbReference type="RefSeq" id="WP_138412670.1">
    <property type="nucleotide sequence ID" value="NZ_QLAG01000033.1"/>
</dbReference>
<proteinExistence type="inferred from homology"/>
<dbReference type="InterPro" id="IPR050321">
    <property type="entry name" value="Glycosyltr_2/OpgH_subfam"/>
</dbReference>
<dbReference type="Pfam" id="PF00535">
    <property type="entry name" value="Glycos_transf_2"/>
    <property type="match status" value="1"/>
</dbReference>
<dbReference type="GO" id="GO:0005886">
    <property type="term" value="C:plasma membrane"/>
    <property type="evidence" value="ECO:0007669"/>
    <property type="project" value="UniProtKB-SubCell"/>
</dbReference>
<dbReference type="EMBL" id="QLAG01000033">
    <property type="protein sequence ID" value="TLX61810.1"/>
    <property type="molecule type" value="Genomic_DNA"/>
</dbReference>
<feature type="transmembrane region" description="Helical" evidence="12">
    <location>
        <begin position="579"/>
        <end position="603"/>
    </location>
</feature>
<keyword evidence="7 12" id="KW-0328">Glycosyltransferase</keyword>
<feature type="domain" description="Glycosyltransferase 2-like" evidence="13">
    <location>
        <begin position="259"/>
        <end position="440"/>
    </location>
</feature>
<keyword evidence="8 12" id="KW-0808">Transferase</keyword>
<dbReference type="InterPro" id="IPR029044">
    <property type="entry name" value="Nucleotide-diphossugar_trans"/>
</dbReference>
<evidence type="ECO:0000256" key="2">
    <source>
        <dbReference type="ARBA" id="ARBA00005001"/>
    </source>
</evidence>
<evidence type="ECO:0000256" key="7">
    <source>
        <dbReference type="ARBA" id="ARBA00022676"/>
    </source>
</evidence>
<dbReference type="InterPro" id="IPR023725">
    <property type="entry name" value="Glucans_biosynth_gluTrFase_H"/>
</dbReference>
<feature type="transmembrane region" description="Helical" evidence="12">
    <location>
        <begin position="615"/>
        <end position="648"/>
    </location>
</feature>
<dbReference type="FunFam" id="3.90.550.10:FF:000047">
    <property type="entry name" value="Glucans biosynthesis glucosyltransferase H"/>
    <property type="match status" value="1"/>
</dbReference>
<keyword evidence="5 12" id="KW-1003">Cell membrane</keyword>
<evidence type="ECO:0000256" key="5">
    <source>
        <dbReference type="ARBA" id="ARBA00022475"/>
    </source>
</evidence>